<feature type="compositionally biased region" description="Pro residues" evidence="1">
    <location>
        <begin position="473"/>
        <end position="484"/>
    </location>
</feature>
<keyword evidence="2" id="KW-0472">Membrane</keyword>
<keyword evidence="2" id="KW-1133">Transmembrane helix</keyword>
<sequence>MHKEIWGSPSVRWCIAMFAAASVIEALLASALEMTDTSSSQRHAASVAMPQDEHERLHPLTPGDLVVGHSLSRFGPWIIRVQQKKWQGPHLRAVTVGLVAVVCLAVAFVVLQCAQKALMSTKLFGSVGKRALSGSELEAQWVEACAEREEEEDDDDDEEEEEEKGEEKAGGARAREEEDTSQETGESEALRVLDELRSIMALGLETVPHLPCDKKAALFVLLLTICTQEVAFYGVYSTPRVEQERVKTIDFLLKLGREALEKLQEDGESFQKVGRGTDMLNLLELFKTPGTGQFGEQLPAEAKISVFRISESKEALEQLQPWVERSVAIPEDVSERAIKVVSYTRHEAKHRLKADANTKSYVEEKQTRLGFFGIFQHRQDEKTPPASLSATKEARRLRKGYKRRAAQLASSIKSALSHPQLEQTVQEQRVQEQPQELQPLQEQHHSTSQPAENTAVAIQPGEQLAVLRSGVGVPPPLPSRPLPAPCQGALPTPTPTFLNLPVPQSSHPPRKDSRQHIPTAPPELPDQLPAHSAPTSQAPPPPFSGGSRQMPASRFVPPTVFWPPKDRNSLEGTYPHSPVRTWDFNPVLGLIAEAFPGEGTHWPNEPERIDQWEARWLQDPSSQSFPPSGENQQTPPVIDASLEVPSGRQGASAAFGGTAQTQEGPAWSLRGEYGGNSRPLHAWELNPVLGLIAEAFPGEGAHSPNEPERIDQREAGWLQDPSSQSFPPSGENQEIPPVIDASREVPSGRQGASAAFGGTPQTQEGPAWSLRGDYGGNSRPLRAWDLNPVLGLIAEAFPGEGAHSPSEPERIDQREAGGLRDPSSQSFPLERTRRYLR</sequence>
<feature type="region of interest" description="Disordered" evidence="1">
    <location>
        <begin position="408"/>
        <end position="453"/>
    </location>
</feature>
<reference evidence="3" key="1">
    <citation type="submission" date="2013-10" db="EMBL/GenBank/DDBJ databases">
        <title>Genomic analysis of the causative agents of coccidiosis in chickens.</title>
        <authorList>
            <person name="Reid A.J."/>
            <person name="Blake D."/>
            <person name="Billington K."/>
            <person name="Browne H."/>
            <person name="Dunn M."/>
            <person name="Hung S."/>
            <person name="Kawahara F."/>
            <person name="Miranda-Saavedra D."/>
            <person name="Mourier T."/>
            <person name="Nagra H."/>
            <person name="Otto T.D."/>
            <person name="Rawlings N."/>
            <person name="Sanchez A."/>
            <person name="Sanders M."/>
            <person name="Subramaniam C."/>
            <person name="Tay Y."/>
            <person name="Dear P."/>
            <person name="Doerig C."/>
            <person name="Gruber A."/>
            <person name="Parkinson J."/>
            <person name="Shirley M."/>
            <person name="Wan K.L."/>
            <person name="Berriman M."/>
            <person name="Tomley F."/>
            <person name="Pain A."/>
        </authorList>
    </citation>
    <scope>NUCLEOTIDE SEQUENCE [LARGE SCALE GENOMIC DNA]</scope>
    <source>
        <strain evidence="3">Houghton</strain>
    </source>
</reference>
<feature type="compositionally biased region" description="Basic and acidic residues" evidence="1">
    <location>
        <begin position="165"/>
        <end position="176"/>
    </location>
</feature>
<feature type="transmembrane region" description="Helical" evidence="2">
    <location>
        <begin position="12"/>
        <end position="32"/>
    </location>
</feature>
<reference evidence="3" key="2">
    <citation type="submission" date="2013-10" db="EMBL/GenBank/DDBJ databases">
        <authorList>
            <person name="Aslett M."/>
        </authorList>
    </citation>
    <scope>NUCLEOTIDE SEQUENCE [LARGE SCALE GENOMIC DNA]</scope>
    <source>
        <strain evidence="3">Houghton</strain>
    </source>
</reference>
<dbReference type="AlphaFoldDB" id="U6H4K1"/>
<evidence type="ECO:0000313" key="4">
    <source>
        <dbReference type="Proteomes" id="UP000018201"/>
    </source>
</evidence>
<keyword evidence="2" id="KW-0812">Transmembrane</keyword>
<evidence type="ECO:0000313" key="3">
    <source>
        <dbReference type="EMBL" id="CDI86418.1"/>
    </source>
</evidence>
<evidence type="ECO:0000256" key="1">
    <source>
        <dbReference type="SAM" id="MobiDB-lite"/>
    </source>
</evidence>
<proteinExistence type="predicted"/>
<feature type="compositionally biased region" description="Basic and acidic residues" evidence="1">
    <location>
        <begin position="806"/>
        <end position="818"/>
    </location>
</feature>
<feature type="compositionally biased region" description="Acidic residues" evidence="1">
    <location>
        <begin position="148"/>
        <end position="164"/>
    </location>
</feature>
<name>U6H4K1_9EIME</name>
<feature type="region of interest" description="Disordered" evidence="1">
    <location>
        <begin position="797"/>
        <end position="837"/>
    </location>
</feature>
<dbReference type="VEuPathDB" id="ToxoDB:EPH_0019830"/>
<evidence type="ECO:0000256" key="2">
    <source>
        <dbReference type="SAM" id="Phobius"/>
    </source>
</evidence>
<feature type="compositionally biased region" description="Low complexity" evidence="1">
    <location>
        <begin position="420"/>
        <end position="441"/>
    </location>
</feature>
<dbReference type="Proteomes" id="UP000018201">
    <property type="component" value="Unassembled WGS sequence"/>
</dbReference>
<dbReference type="EMBL" id="HG695309">
    <property type="protein sequence ID" value="CDI86418.1"/>
    <property type="molecule type" value="Genomic_DNA"/>
</dbReference>
<feature type="region of interest" description="Disordered" evidence="1">
    <location>
        <begin position="469"/>
        <end position="565"/>
    </location>
</feature>
<accession>U6H4K1</accession>
<feature type="transmembrane region" description="Helical" evidence="2">
    <location>
        <begin position="93"/>
        <end position="114"/>
    </location>
</feature>
<dbReference type="OrthoDB" id="348480at2759"/>
<gene>
    <name evidence="3" type="ORF">EPH_0019830</name>
</gene>
<protein>
    <submittedName>
        <fullName evidence="3">Uncharacterized protein</fullName>
    </submittedName>
</protein>
<feature type="region of interest" description="Disordered" evidence="1">
    <location>
        <begin position="145"/>
        <end position="187"/>
    </location>
</feature>
<organism evidence="3 4">
    <name type="scientific">Eimeria praecox</name>
    <dbReference type="NCBI Taxonomy" id="51316"/>
    <lineage>
        <taxon>Eukaryota</taxon>
        <taxon>Sar</taxon>
        <taxon>Alveolata</taxon>
        <taxon>Apicomplexa</taxon>
        <taxon>Conoidasida</taxon>
        <taxon>Coccidia</taxon>
        <taxon>Eucoccidiorida</taxon>
        <taxon>Eimeriorina</taxon>
        <taxon>Eimeriidae</taxon>
        <taxon>Eimeria</taxon>
    </lineage>
</organism>
<keyword evidence="4" id="KW-1185">Reference proteome</keyword>
<feature type="region of interest" description="Disordered" evidence="1">
    <location>
        <begin position="743"/>
        <end position="773"/>
    </location>
</feature>